<reference evidence="1" key="1">
    <citation type="submission" date="2021-06" db="EMBL/GenBank/DDBJ databases">
        <authorList>
            <person name="Kallberg Y."/>
            <person name="Tangrot J."/>
            <person name="Rosling A."/>
        </authorList>
    </citation>
    <scope>NUCLEOTIDE SEQUENCE</scope>
    <source>
        <strain evidence="1">IN212</strain>
    </source>
</reference>
<dbReference type="AlphaFoldDB" id="A0A9N9N9P2"/>
<feature type="non-terminal residue" evidence="1">
    <location>
        <position position="65"/>
    </location>
</feature>
<protein>
    <submittedName>
        <fullName evidence="1">13790_t:CDS:1</fullName>
    </submittedName>
</protein>
<evidence type="ECO:0000313" key="2">
    <source>
        <dbReference type="Proteomes" id="UP000789396"/>
    </source>
</evidence>
<proteinExistence type="predicted"/>
<dbReference type="OrthoDB" id="10482949at2759"/>
<dbReference type="EMBL" id="CAJVPZ010023864">
    <property type="protein sequence ID" value="CAG8717051.1"/>
    <property type="molecule type" value="Genomic_DNA"/>
</dbReference>
<feature type="non-terminal residue" evidence="1">
    <location>
        <position position="1"/>
    </location>
</feature>
<evidence type="ECO:0000313" key="1">
    <source>
        <dbReference type="EMBL" id="CAG8717051.1"/>
    </source>
</evidence>
<comment type="caution">
    <text evidence="1">The sequence shown here is derived from an EMBL/GenBank/DDBJ whole genome shotgun (WGS) entry which is preliminary data.</text>
</comment>
<name>A0A9N9N9P2_9GLOM</name>
<keyword evidence="2" id="KW-1185">Reference proteome</keyword>
<dbReference type="Proteomes" id="UP000789396">
    <property type="component" value="Unassembled WGS sequence"/>
</dbReference>
<sequence>SYIDVKKNGIVIEFLAKTLGRNRDFLKAVEKYNPIIIPVHSNQLKNNIDDIQFRKRDNRIKPLIA</sequence>
<accession>A0A9N9N9P2</accession>
<gene>
    <name evidence="1" type="ORF">RFULGI_LOCUS11215</name>
</gene>
<organism evidence="1 2">
    <name type="scientific">Racocetra fulgida</name>
    <dbReference type="NCBI Taxonomy" id="60492"/>
    <lineage>
        <taxon>Eukaryota</taxon>
        <taxon>Fungi</taxon>
        <taxon>Fungi incertae sedis</taxon>
        <taxon>Mucoromycota</taxon>
        <taxon>Glomeromycotina</taxon>
        <taxon>Glomeromycetes</taxon>
        <taxon>Diversisporales</taxon>
        <taxon>Gigasporaceae</taxon>
        <taxon>Racocetra</taxon>
    </lineage>
</organism>